<gene>
    <name evidence="3" type="primary">NUPR1</name>
    <name evidence="3" type="ORF">Y1Q_0005377</name>
</gene>
<dbReference type="AlphaFoldDB" id="A0A151PE55"/>
<reference evidence="3 4" key="1">
    <citation type="journal article" date="2012" name="Genome Biol.">
        <title>Sequencing three crocodilian genomes to illuminate the evolution of archosaurs and amniotes.</title>
        <authorList>
            <person name="St John J.A."/>
            <person name="Braun E.L."/>
            <person name="Isberg S.R."/>
            <person name="Miles L.G."/>
            <person name="Chong A.Y."/>
            <person name="Gongora J."/>
            <person name="Dalzell P."/>
            <person name="Moran C."/>
            <person name="Bed'hom B."/>
            <person name="Abzhanov A."/>
            <person name="Burgess S.C."/>
            <person name="Cooksey A.M."/>
            <person name="Castoe T.A."/>
            <person name="Crawford N.G."/>
            <person name="Densmore L.D."/>
            <person name="Drew J.C."/>
            <person name="Edwards S.V."/>
            <person name="Faircloth B.C."/>
            <person name="Fujita M.K."/>
            <person name="Greenwold M.J."/>
            <person name="Hoffmann F.G."/>
            <person name="Howard J.M."/>
            <person name="Iguchi T."/>
            <person name="Janes D.E."/>
            <person name="Khan S.Y."/>
            <person name="Kohno S."/>
            <person name="de Koning A.J."/>
            <person name="Lance S.L."/>
            <person name="McCarthy F.M."/>
            <person name="McCormack J.E."/>
            <person name="Merchant M.E."/>
            <person name="Peterson D.G."/>
            <person name="Pollock D.D."/>
            <person name="Pourmand N."/>
            <person name="Raney B.J."/>
            <person name="Roessler K.A."/>
            <person name="Sanford J.R."/>
            <person name="Sawyer R.H."/>
            <person name="Schmidt C.J."/>
            <person name="Triplett E.W."/>
            <person name="Tuberville T.D."/>
            <person name="Venegas-Anaya M."/>
            <person name="Howard J.T."/>
            <person name="Jarvis E.D."/>
            <person name="Guillette L.J.Jr."/>
            <person name="Glenn T.C."/>
            <person name="Green R.E."/>
            <person name="Ray D.A."/>
        </authorList>
    </citation>
    <scope>NUCLEOTIDE SEQUENCE [LARGE SCALE GENOMIC DNA]</scope>
    <source>
        <strain evidence="3">KSC_2009_1</strain>
    </source>
</reference>
<evidence type="ECO:0000256" key="2">
    <source>
        <dbReference type="SAM" id="MobiDB-lite"/>
    </source>
</evidence>
<dbReference type="Pfam" id="PF10195">
    <property type="entry name" value="Phospho_p8"/>
    <property type="match status" value="1"/>
</dbReference>
<dbReference type="EMBL" id="AKHW03000444">
    <property type="protein sequence ID" value="KYO47308.1"/>
    <property type="molecule type" value="Genomic_DNA"/>
</dbReference>
<dbReference type="KEGG" id="amj:102569004"/>
<dbReference type="eggNOG" id="KOG4319">
    <property type="taxonomic scope" value="Eukaryota"/>
</dbReference>
<evidence type="ECO:0000256" key="1">
    <source>
        <dbReference type="ARBA" id="ARBA00009380"/>
    </source>
</evidence>
<evidence type="ECO:0000313" key="4">
    <source>
        <dbReference type="Proteomes" id="UP000050525"/>
    </source>
</evidence>
<dbReference type="GO" id="GO:0008285">
    <property type="term" value="P:negative regulation of cell population proliferation"/>
    <property type="evidence" value="ECO:0007669"/>
    <property type="project" value="TreeGrafter"/>
</dbReference>
<protein>
    <submittedName>
        <fullName evidence="3">Nuclear protein 1</fullName>
    </submittedName>
</protein>
<proteinExistence type="inferred from homology"/>
<sequence length="80" mass="9043">MASARLDAARLVPTPFEGRYLDACDYYSLTERYAVPDGRGRKGRTKREAAAHTNRPSPAGHERKLATKLQRSERRRAGKE</sequence>
<dbReference type="GO" id="GO:0005634">
    <property type="term" value="C:nucleus"/>
    <property type="evidence" value="ECO:0007669"/>
    <property type="project" value="TreeGrafter"/>
</dbReference>
<dbReference type="GO" id="GO:0045786">
    <property type="term" value="P:negative regulation of cell cycle"/>
    <property type="evidence" value="ECO:0007669"/>
    <property type="project" value="TreeGrafter"/>
</dbReference>
<comment type="similarity">
    <text evidence="1">Belongs to the NUPR family.</text>
</comment>
<dbReference type="STRING" id="8496.A0A151PE55"/>
<dbReference type="GO" id="GO:0006357">
    <property type="term" value="P:regulation of transcription by RNA polymerase II"/>
    <property type="evidence" value="ECO:0007669"/>
    <property type="project" value="TreeGrafter"/>
</dbReference>
<name>A0A151PE55_ALLMI</name>
<keyword evidence="4" id="KW-1185">Reference proteome</keyword>
<dbReference type="OrthoDB" id="9421418at2759"/>
<dbReference type="PANTHER" id="PTHR17149:SF6">
    <property type="entry name" value="NUCLEAR PROTEIN 1"/>
    <property type="match status" value="1"/>
</dbReference>
<feature type="region of interest" description="Disordered" evidence="2">
    <location>
        <begin position="35"/>
        <end position="80"/>
    </location>
</feature>
<dbReference type="Proteomes" id="UP000050525">
    <property type="component" value="Unassembled WGS sequence"/>
</dbReference>
<evidence type="ECO:0000313" key="3">
    <source>
        <dbReference type="EMBL" id="KYO47308.1"/>
    </source>
</evidence>
<accession>A0A151PE55</accession>
<comment type="caution">
    <text evidence="3">The sequence shown here is derived from an EMBL/GenBank/DDBJ whole genome shotgun (WGS) entry which is preliminary data.</text>
</comment>
<organism evidence="3 4">
    <name type="scientific">Alligator mississippiensis</name>
    <name type="common">American alligator</name>
    <dbReference type="NCBI Taxonomy" id="8496"/>
    <lineage>
        <taxon>Eukaryota</taxon>
        <taxon>Metazoa</taxon>
        <taxon>Chordata</taxon>
        <taxon>Craniata</taxon>
        <taxon>Vertebrata</taxon>
        <taxon>Euteleostomi</taxon>
        <taxon>Archelosauria</taxon>
        <taxon>Archosauria</taxon>
        <taxon>Crocodylia</taxon>
        <taxon>Alligatoridae</taxon>
        <taxon>Alligatorinae</taxon>
        <taxon>Alligator</taxon>
    </lineage>
</organism>
<dbReference type="InterPro" id="IPR018792">
    <property type="entry name" value="NUPR1-like"/>
</dbReference>
<dbReference type="GeneID" id="102569004"/>
<dbReference type="PANTHER" id="PTHR17149">
    <property type="entry name" value="NUCLEAR PROTEIN 1 AND 2"/>
    <property type="match status" value="1"/>
</dbReference>